<feature type="region of interest" description="Disordered" evidence="1">
    <location>
        <begin position="209"/>
        <end position="228"/>
    </location>
</feature>
<evidence type="ECO:0000256" key="1">
    <source>
        <dbReference type="SAM" id="MobiDB-lite"/>
    </source>
</evidence>
<protein>
    <submittedName>
        <fullName evidence="2">Uncharacterized protein</fullName>
    </submittedName>
</protein>
<dbReference type="EMBL" id="OU594956">
    <property type="protein sequence ID" value="CAG9281643.1"/>
    <property type="molecule type" value="Genomic_DNA"/>
</dbReference>
<evidence type="ECO:0000313" key="2">
    <source>
        <dbReference type="EMBL" id="CAG9281643.1"/>
    </source>
</evidence>
<dbReference type="OMA" id="WPTFIHE"/>
<proteinExistence type="predicted"/>
<dbReference type="AlphaFoldDB" id="A0A8J9STU2"/>
<sequence>MPRFSDEWVIDRVLFDYVSGGSCACCGFAHFLPNGTVDLINAMSDLDTDQANAEKAALVHHPWPTDLRDQVWADRVRLRQKLKREMKAYREFWDEHADAFRSWCRTQKLKRMLQLPRSEIMETLRQKYNIHSAYGVVLCATLEQVAHFSLTGYPTDGRGDAESTFEDSLIFNRRGGLTLKDFSSHDEHLCPDVIRVLCDRIGSLGGPKLLERAPASTEKRDGDDEDDADAISNVGSKISFQSDRRIVRLIVARYWADLLQARFLTVNKSEPQSY</sequence>
<dbReference type="Proteomes" id="UP000836788">
    <property type="component" value="Chromosome 15"/>
</dbReference>
<name>A0A8J9STU2_PHATR</name>
<organism evidence="2">
    <name type="scientific">Phaeodactylum tricornutum</name>
    <name type="common">Diatom</name>
    <dbReference type="NCBI Taxonomy" id="2850"/>
    <lineage>
        <taxon>Eukaryota</taxon>
        <taxon>Sar</taxon>
        <taxon>Stramenopiles</taxon>
        <taxon>Ochrophyta</taxon>
        <taxon>Bacillariophyta</taxon>
        <taxon>Bacillariophyceae</taxon>
        <taxon>Bacillariophycidae</taxon>
        <taxon>Naviculales</taxon>
        <taxon>Phaeodactylaceae</taxon>
        <taxon>Phaeodactylum</taxon>
    </lineage>
</organism>
<gene>
    <name evidence="2" type="ORF">PTTT1_LOCUS17112</name>
</gene>
<reference evidence="2" key="1">
    <citation type="submission" date="2022-02" db="EMBL/GenBank/DDBJ databases">
        <authorList>
            <person name="Giguere J D."/>
        </authorList>
    </citation>
    <scope>NUCLEOTIDE SEQUENCE</scope>
    <source>
        <strain evidence="2">CCAP 1055/1</strain>
    </source>
</reference>
<accession>A0A8J9STU2</accession>